<accession>A0AAD7W2J2</accession>
<gene>
    <name evidence="1" type="ORF">AAFF_G00266760</name>
</gene>
<proteinExistence type="predicted"/>
<name>A0AAD7W2J2_9TELE</name>
<sequence>MGENIETVTYGLVYLSTSTAALKSTPAQRTHLSWSTCHQANLSYKSTDFGEFVYFIINKKCFSLLLKCLL</sequence>
<dbReference type="AlphaFoldDB" id="A0AAD7W2J2"/>
<comment type="caution">
    <text evidence="1">The sequence shown here is derived from an EMBL/GenBank/DDBJ whole genome shotgun (WGS) entry which is preliminary data.</text>
</comment>
<protein>
    <submittedName>
        <fullName evidence="1">Uncharacterized protein</fullName>
    </submittedName>
</protein>
<evidence type="ECO:0000313" key="2">
    <source>
        <dbReference type="Proteomes" id="UP001221898"/>
    </source>
</evidence>
<dbReference type="Proteomes" id="UP001221898">
    <property type="component" value="Unassembled WGS sequence"/>
</dbReference>
<organism evidence="1 2">
    <name type="scientific">Aldrovandia affinis</name>
    <dbReference type="NCBI Taxonomy" id="143900"/>
    <lineage>
        <taxon>Eukaryota</taxon>
        <taxon>Metazoa</taxon>
        <taxon>Chordata</taxon>
        <taxon>Craniata</taxon>
        <taxon>Vertebrata</taxon>
        <taxon>Euteleostomi</taxon>
        <taxon>Actinopterygii</taxon>
        <taxon>Neopterygii</taxon>
        <taxon>Teleostei</taxon>
        <taxon>Notacanthiformes</taxon>
        <taxon>Halosauridae</taxon>
        <taxon>Aldrovandia</taxon>
    </lineage>
</organism>
<reference evidence="1" key="1">
    <citation type="journal article" date="2023" name="Science">
        <title>Genome structures resolve the early diversification of teleost fishes.</title>
        <authorList>
            <person name="Parey E."/>
            <person name="Louis A."/>
            <person name="Montfort J."/>
            <person name="Bouchez O."/>
            <person name="Roques C."/>
            <person name="Iampietro C."/>
            <person name="Lluch J."/>
            <person name="Castinel A."/>
            <person name="Donnadieu C."/>
            <person name="Desvignes T."/>
            <person name="Floi Bucao C."/>
            <person name="Jouanno E."/>
            <person name="Wen M."/>
            <person name="Mejri S."/>
            <person name="Dirks R."/>
            <person name="Jansen H."/>
            <person name="Henkel C."/>
            <person name="Chen W.J."/>
            <person name="Zahm M."/>
            <person name="Cabau C."/>
            <person name="Klopp C."/>
            <person name="Thompson A.W."/>
            <person name="Robinson-Rechavi M."/>
            <person name="Braasch I."/>
            <person name="Lecointre G."/>
            <person name="Bobe J."/>
            <person name="Postlethwait J.H."/>
            <person name="Berthelot C."/>
            <person name="Roest Crollius H."/>
            <person name="Guiguen Y."/>
        </authorList>
    </citation>
    <scope>NUCLEOTIDE SEQUENCE</scope>
    <source>
        <strain evidence="1">NC1722</strain>
    </source>
</reference>
<keyword evidence="2" id="KW-1185">Reference proteome</keyword>
<evidence type="ECO:0000313" key="1">
    <source>
        <dbReference type="EMBL" id="KAJ8373265.1"/>
    </source>
</evidence>
<dbReference type="EMBL" id="JAINUG010000367">
    <property type="protein sequence ID" value="KAJ8373265.1"/>
    <property type="molecule type" value="Genomic_DNA"/>
</dbReference>